<protein>
    <submittedName>
        <fullName evidence="2">Restriction endonuclease</fullName>
    </submittedName>
</protein>
<dbReference type="InterPro" id="IPR003615">
    <property type="entry name" value="HNH_nuc"/>
</dbReference>
<dbReference type="AlphaFoldDB" id="A0A4Q1C8L3"/>
<comment type="caution">
    <text evidence="2">The sequence shown here is derived from an EMBL/GenBank/DDBJ whole genome shotgun (WGS) entry which is preliminary data.</text>
</comment>
<dbReference type="InterPro" id="IPR015300">
    <property type="entry name" value="DNA-bd_pseudobarrel_sf"/>
</dbReference>
<reference evidence="2 3" key="1">
    <citation type="submission" date="2019-01" db="EMBL/GenBank/DDBJ databases">
        <title>Lacunisphaera sp. strain TWA-58.</title>
        <authorList>
            <person name="Chen W.-M."/>
        </authorList>
    </citation>
    <scope>NUCLEOTIDE SEQUENCE [LARGE SCALE GENOMIC DNA]</scope>
    <source>
        <strain evidence="2 3">TWA-58</strain>
    </source>
</reference>
<proteinExistence type="predicted"/>
<dbReference type="RefSeq" id="WP_129046657.1">
    <property type="nucleotide sequence ID" value="NZ_SDHX01000001.1"/>
</dbReference>
<dbReference type="Pfam" id="PF13391">
    <property type="entry name" value="HNH_2"/>
    <property type="match status" value="1"/>
</dbReference>
<name>A0A4Q1C8L3_9BACT</name>
<evidence type="ECO:0000313" key="3">
    <source>
        <dbReference type="Proteomes" id="UP000290218"/>
    </source>
</evidence>
<accession>A0A4Q1C8L3</accession>
<keyword evidence="2" id="KW-0540">Nuclease</keyword>
<dbReference type="Gene3D" id="2.40.330.10">
    <property type="entry name" value="DNA-binding pseudobarrel domain"/>
    <property type="match status" value="1"/>
</dbReference>
<evidence type="ECO:0000313" key="2">
    <source>
        <dbReference type="EMBL" id="RXK55293.1"/>
    </source>
</evidence>
<keyword evidence="2" id="KW-0378">Hydrolase</keyword>
<organism evidence="2 3">
    <name type="scientific">Oleiharenicola lentus</name>
    <dbReference type="NCBI Taxonomy" id="2508720"/>
    <lineage>
        <taxon>Bacteria</taxon>
        <taxon>Pseudomonadati</taxon>
        <taxon>Verrucomicrobiota</taxon>
        <taxon>Opitutia</taxon>
        <taxon>Opitutales</taxon>
        <taxon>Opitutaceae</taxon>
        <taxon>Oleiharenicola</taxon>
    </lineage>
</organism>
<evidence type="ECO:0000259" key="1">
    <source>
        <dbReference type="Pfam" id="PF13391"/>
    </source>
</evidence>
<gene>
    <name evidence="2" type="ORF">ESB00_05180</name>
</gene>
<dbReference type="EMBL" id="SDHX01000001">
    <property type="protein sequence ID" value="RXK55293.1"/>
    <property type="molecule type" value="Genomic_DNA"/>
</dbReference>
<feature type="domain" description="HNH nuclease" evidence="1">
    <location>
        <begin position="215"/>
        <end position="268"/>
    </location>
</feature>
<keyword evidence="3" id="KW-1185">Reference proteome</keyword>
<dbReference type="GO" id="GO:0004519">
    <property type="term" value="F:endonuclease activity"/>
    <property type="evidence" value="ECO:0007669"/>
    <property type="project" value="UniProtKB-KW"/>
</dbReference>
<dbReference type="OrthoDB" id="5678128at2"/>
<keyword evidence="2" id="KW-0255">Endonuclease</keyword>
<dbReference type="SUPFAM" id="SSF101936">
    <property type="entry name" value="DNA-binding pseudobarrel domain"/>
    <property type="match status" value="1"/>
</dbReference>
<dbReference type="Proteomes" id="UP000290218">
    <property type="component" value="Unassembled WGS sequence"/>
</dbReference>
<sequence length="324" mass="36962">MSILTFLQSPEWDAPFFKRLAHNDTGGAIGHQAGMVLPKDLRRFLPVLDENRTNPNEPTVDRHLLVEMFVGTIHLANGVVRYQFQTWGGTRSPESRITDGFQPLRNRAEEGDILIMQRRAMLLNRFRLVLIKRNAPEFAVIEEYTEGRRWGPLSTNVMPVTQSDLIVASSEITDAIRQPFQLLRTTVPRAETRQGRIARSSVFSERVRREYSRRCAVSGIVIATPTELYEAESAHVVPLSEGGTDDIRNGFALSQTLHWAFDKGLFGISHTRRIYIPRRVSAMTVNSYLNQFAGCEINEASTPALRVHPDAFRWHFEKMVTQWD</sequence>